<dbReference type="Proteomes" id="UP000062160">
    <property type="component" value="Unassembled WGS sequence"/>
</dbReference>
<dbReference type="AlphaFoldDB" id="A0A0U9HGQ0"/>
<name>A0A0U9HGQ0_9FIRM</name>
<dbReference type="EMBL" id="DF977002">
    <property type="protein sequence ID" value="GAQ25702.1"/>
    <property type="molecule type" value="Genomic_DNA"/>
</dbReference>
<dbReference type="STRING" id="224999.GCA_001485475_01738"/>
<evidence type="ECO:0000313" key="3">
    <source>
        <dbReference type="Proteomes" id="UP000062160"/>
    </source>
</evidence>
<evidence type="ECO:0000256" key="1">
    <source>
        <dbReference type="SAM" id="Phobius"/>
    </source>
</evidence>
<gene>
    <name evidence="2" type="ORF">TSYNT_8239</name>
</gene>
<keyword evidence="3" id="KW-1185">Reference proteome</keyword>
<keyword evidence="1" id="KW-0472">Membrane</keyword>
<evidence type="ECO:0008006" key="4">
    <source>
        <dbReference type="Google" id="ProtNLM"/>
    </source>
</evidence>
<organism evidence="2">
    <name type="scientific">Tepidanaerobacter syntrophicus</name>
    <dbReference type="NCBI Taxonomy" id="224999"/>
    <lineage>
        <taxon>Bacteria</taxon>
        <taxon>Bacillati</taxon>
        <taxon>Bacillota</taxon>
        <taxon>Clostridia</taxon>
        <taxon>Thermosediminibacterales</taxon>
        <taxon>Tepidanaerobacteraceae</taxon>
        <taxon>Tepidanaerobacter</taxon>
    </lineage>
</organism>
<reference evidence="2" key="1">
    <citation type="journal article" date="2016" name="Genome Announc.">
        <title>Draft Genome Sequence of the Syntrophic Lactate-Degrading Bacterium Tepidanaerobacter syntrophicus JLT.</title>
        <authorList>
            <person name="Matsuura N."/>
            <person name="Ohashi A."/>
            <person name="Tourlousse D.M."/>
            <person name="Sekiguchi Y."/>
        </authorList>
    </citation>
    <scope>NUCLEOTIDE SEQUENCE [LARGE SCALE GENOMIC DNA]</scope>
    <source>
        <strain evidence="2">JL</strain>
    </source>
</reference>
<sequence>MIIKLAFSYIKKQKGKTIPLLAGVGLAVMLIFSMLVIRDSGYDSQIREAKNLHGDYNLFFDDIDMNSVEELKKQKEE</sequence>
<feature type="transmembrane region" description="Helical" evidence="1">
    <location>
        <begin position="20"/>
        <end position="37"/>
    </location>
</feature>
<protein>
    <recommendedName>
        <fullName evidence="4">ABC transporter permease</fullName>
    </recommendedName>
</protein>
<proteinExistence type="predicted"/>
<keyword evidence="1" id="KW-0812">Transmembrane</keyword>
<accession>A0A0U9HGQ0</accession>
<keyword evidence="1" id="KW-1133">Transmembrane helix</keyword>
<evidence type="ECO:0000313" key="2">
    <source>
        <dbReference type="EMBL" id="GAQ25702.1"/>
    </source>
</evidence>